<keyword evidence="1" id="KW-0812">Transmembrane</keyword>
<dbReference type="Pfam" id="PF06993">
    <property type="entry name" value="DUF1304"/>
    <property type="match status" value="1"/>
</dbReference>
<dbReference type="PANTHER" id="PTHR38446">
    <property type="entry name" value="BLL0914 PROTEIN"/>
    <property type="match status" value="1"/>
</dbReference>
<name>A0A154QLE2_9GAMM</name>
<dbReference type="Proteomes" id="UP000076131">
    <property type="component" value="Unassembled WGS sequence"/>
</dbReference>
<dbReference type="STRING" id="416169.RHOFW104T7_05560"/>
<dbReference type="AlphaFoldDB" id="A0A154QLE2"/>
<accession>A0A154QLE2</accession>
<reference evidence="2 3" key="1">
    <citation type="journal article" date="2016" name="MBio">
        <title>Lateral Gene Transfer in a Heavy Metal-Contaminated-Groundwater Microbial Community.</title>
        <authorList>
            <person name="Hemme C.L."/>
            <person name="Green S.J."/>
            <person name="Rishishwar L."/>
            <person name="Prakash O."/>
            <person name="Pettenato A."/>
            <person name="Chakraborty R."/>
            <person name="Deutschbauer A.M."/>
            <person name="Van Nostrand J.D."/>
            <person name="Wu L."/>
            <person name="He Z."/>
            <person name="Jordan I.K."/>
            <person name="Hazen T.C."/>
            <person name="Arkin A.P."/>
            <person name="Kostka J.E."/>
            <person name="Zhou J."/>
        </authorList>
    </citation>
    <scope>NUCLEOTIDE SEQUENCE [LARGE SCALE GENOMIC DNA]</scope>
    <source>
        <strain evidence="2 3">FW104-T7</strain>
    </source>
</reference>
<gene>
    <name evidence="2" type="ORF">RHOFW104T7_05560</name>
</gene>
<sequence length="120" mass="12660">MSTAANIVIALIALLHVWFLILEMFLWTRPSGRRAFGTTAEFAEQSKALAANQGLYNGFLAVGLAWGLLLGNGGAGFSVKVFFLACVLVAGIYGGLTAARKILLFQALPAAVALVLIHLV</sequence>
<feature type="transmembrane region" description="Helical" evidence="1">
    <location>
        <begin position="102"/>
        <end position="119"/>
    </location>
</feature>
<dbReference type="RefSeq" id="WP_008434556.1">
    <property type="nucleotide sequence ID" value="NZ_LVJS01000012.1"/>
</dbReference>
<evidence type="ECO:0000313" key="2">
    <source>
        <dbReference type="EMBL" id="KZC25053.1"/>
    </source>
</evidence>
<keyword evidence="3" id="KW-1185">Reference proteome</keyword>
<organism evidence="2 3">
    <name type="scientific">Rhodanobacter thiooxydans</name>
    <dbReference type="NCBI Taxonomy" id="416169"/>
    <lineage>
        <taxon>Bacteria</taxon>
        <taxon>Pseudomonadati</taxon>
        <taxon>Pseudomonadota</taxon>
        <taxon>Gammaproteobacteria</taxon>
        <taxon>Lysobacterales</taxon>
        <taxon>Rhodanobacteraceae</taxon>
        <taxon>Rhodanobacter</taxon>
    </lineage>
</organism>
<feature type="transmembrane region" description="Helical" evidence="1">
    <location>
        <begin position="48"/>
        <end position="69"/>
    </location>
</feature>
<keyword evidence="1" id="KW-0472">Membrane</keyword>
<evidence type="ECO:0008006" key="4">
    <source>
        <dbReference type="Google" id="ProtNLM"/>
    </source>
</evidence>
<dbReference type="InterPro" id="IPR009732">
    <property type="entry name" value="DUF1304"/>
</dbReference>
<keyword evidence="1" id="KW-1133">Transmembrane helix</keyword>
<evidence type="ECO:0000313" key="3">
    <source>
        <dbReference type="Proteomes" id="UP000076131"/>
    </source>
</evidence>
<feature type="transmembrane region" description="Helical" evidence="1">
    <location>
        <begin position="75"/>
        <end position="95"/>
    </location>
</feature>
<proteinExistence type="predicted"/>
<dbReference type="PANTHER" id="PTHR38446:SF1">
    <property type="entry name" value="BLL0914 PROTEIN"/>
    <property type="match status" value="1"/>
</dbReference>
<protein>
    <recommendedName>
        <fullName evidence="4">Epimerase</fullName>
    </recommendedName>
</protein>
<evidence type="ECO:0000256" key="1">
    <source>
        <dbReference type="SAM" id="Phobius"/>
    </source>
</evidence>
<dbReference type="eggNOG" id="COG3759">
    <property type="taxonomic scope" value="Bacteria"/>
</dbReference>
<comment type="caution">
    <text evidence="2">The sequence shown here is derived from an EMBL/GenBank/DDBJ whole genome shotgun (WGS) entry which is preliminary data.</text>
</comment>
<dbReference type="EMBL" id="LVJS01000012">
    <property type="protein sequence ID" value="KZC25053.1"/>
    <property type="molecule type" value="Genomic_DNA"/>
</dbReference>
<feature type="transmembrane region" description="Helical" evidence="1">
    <location>
        <begin position="6"/>
        <end position="27"/>
    </location>
</feature>